<name>A0ABW5U6Y5_9RHOB</name>
<protein>
    <submittedName>
        <fullName evidence="1">Uncharacterized protein</fullName>
    </submittedName>
</protein>
<organism evidence="1 2">
    <name type="scientific">Sulfitobacter aestuarii</name>
    <dbReference type="NCBI Taxonomy" id="2161676"/>
    <lineage>
        <taxon>Bacteria</taxon>
        <taxon>Pseudomonadati</taxon>
        <taxon>Pseudomonadota</taxon>
        <taxon>Alphaproteobacteria</taxon>
        <taxon>Rhodobacterales</taxon>
        <taxon>Roseobacteraceae</taxon>
        <taxon>Sulfitobacter</taxon>
    </lineage>
</organism>
<gene>
    <name evidence="1" type="ORF">ACFSUD_17225</name>
</gene>
<comment type="caution">
    <text evidence="1">The sequence shown here is derived from an EMBL/GenBank/DDBJ whole genome shotgun (WGS) entry which is preliminary data.</text>
</comment>
<dbReference type="Proteomes" id="UP001597474">
    <property type="component" value="Unassembled WGS sequence"/>
</dbReference>
<dbReference type="RefSeq" id="WP_386375747.1">
    <property type="nucleotide sequence ID" value="NZ_JBHUMP010000021.1"/>
</dbReference>
<proteinExistence type="predicted"/>
<accession>A0ABW5U6Y5</accession>
<evidence type="ECO:0000313" key="2">
    <source>
        <dbReference type="Proteomes" id="UP001597474"/>
    </source>
</evidence>
<reference evidence="2" key="1">
    <citation type="journal article" date="2019" name="Int. J. Syst. Evol. Microbiol.">
        <title>The Global Catalogue of Microorganisms (GCM) 10K type strain sequencing project: providing services to taxonomists for standard genome sequencing and annotation.</title>
        <authorList>
            <consortium name="The Broad Institute Genomics Platform"/>
            <consortium name="The Broad Institute Genome Sequencing Center for Infectious Disease"/>
            <person name="Wu L."/>
            <person name="Ma J."/>
        </authorList>
    </citation>
    <scope>NUCLEOTIDE SEQUENCE [LARGE SCALE GENOMIC DNA]</scope>
    <source>
        <strain evidence="2">TISTR 2562</strain>
    </source>
</reference>
<keyword evidence="2" id="KW-1185">Reference proteome</keyword>
<sequence length="156" mass="16789">MSTENFKNILETADDRTRARWEAVADKIGTEARAVLGVTLTAEEIMALPSARLAVLTDDSLSASWMEEAQALGPVREAARNAAVAEKIAAGDEEEHAALARLSPAQRISRSRELGMTGAETKDSSSVTDEATMLRRVLALSPAQRIAKARQWGLIS</sequence>
<evidence type="ECO:0000313" key="1">
    <source>
        <dbReference type="EMBL" id="MFD2741320.1"/>
    </source>
</evidence>
<dbReference type="EMBL" id="JBHUMP010000021">
    <property type="protein sequence ID" value="MFD2741320.1"/>
    <property type="molecule type" value="Genomic_DNA"/>
</dbReference>